<evidence type="ECO:0000259" key="1">
    <source>
        <dbReference type="PROSITE" id="PS51464"/>
    </source>
</evidence>
<protein>
    <submittedName>
        <fullName evidence="2">SIS domain-containing protein</fullName>
    </submittedName>
</protein>
<dbReference type="InterPro" id="IPR046348">
    <property type="entry name" value="SIS_dom_sf"/>
</dbReference>
<dbReference type="GO" id="GO:0097367">
    <property type="term" value="F:carbohydrate derivative binding"/>
    <property type="evidence" value="ECO:0007669"/>
    <property type="project" value="InterPro"/>
</dbReference>
<dbReference type="PANTHER" id="PTHR38418:SF2">
    <property type="entry name" value="SUGAR ISOMERASE, KPSF_GUTQ (AFU_ORTHOLOGUE AFUA_6G08860)"/>
    <property type="match status" value="1"/>
</dbReference>
<gene>
    <name evidence="2" type="ORF">GN277_09470</name>
</gene>
<dbReference type="GO" id="GO:1901135">
    <property type="term" value="P:carbohydrate derivative metabolic process"/>
    <property type="evidence" value="ECO:0007669"/>
    <property type="project" value="InterPro"/>
</dbReference>
<name>A0A7X3MG20_9FIRM</name>
<accession>A0A7X3MG20</accession>
<dbReference type="Pfam" id="PF01380">
    <property type="entry name" value="SIS"/>
    <property type="match status" value="1"/>
</dbReference>
<feature type="domain" description="SIS" evidence="1">
    <location>
        <begin position="31"/>
        <end position="174"/>
    </location>
</feature>
<evidence type="ECO:0000313" key="3">
    <source>
        <dbReference type="Proteomes" id="UP000460412"/>
    </source>
</evidence>
<keyword evidence="3" id="KW-1185">Reference proteome</keyword>
<dbReference type="PROSITE" id="PS51464">
    <property type="entry name" value="SIS"/>
    <property type="match status" value="1"/>
</dbReference>
<dbReference type="Gene3D" id="3.40.50.10490">
    <property type="entry name" value="Glucose-6-phosphate isomerase like protein, domain 1"/>
    <property type="match status" value="1"/>
</dbReference>
<dbReference type="PANTHER" id="PTHR38418">
    <property type="entry name" value="SUGAR ISOMERASE, KPSF/GUTQ (AFU_ORTHOLOGUE AFUA_6G08860)"/>
    <property type="match status" value="1"/>
</dbReference>
<dbReference type="SUPFAM" id="SSF53697">
    <property type="entry name" value="SIS domain"/>
    <property type="match status" value="1"/>
</dbReference>
<dbReference type="Proteomes" id="UP000460412">
    <property type="component" value="Unassembled WGS sequence"/>
</dbReference>
<dbReference type="EMBL" id="WUQX01000001">
    <property type="protein sequence ID" value="MXP75605.1"/>
    <property type="molecule type" value="Genomic_DNA"/>
</dbReference>
<dbReference type="InterPro" id="IPR001347">
    <property type="entry name" value="SIS_dom"/>
</dbReference>
<comment type="caution">
    <text evidence="2">The sequence shown here is derived from an EMBL/GenBank/DDBJ whole genome shotgun (WGS) entry which is preliminary data.</text>
</comment>
<sequence>MNKFFDRNSRIIGNALDSISEHDMERLISDCERTIRKGHKVIASGLGKNVPICDKFVGTMLSLGLDAGFLHMNSAVHGDMGMVHKGDLVIILTKSGATAETVYLVELLRKREDVKLWLISFEQQSVLADTMENKILIQMEHEGDLWDIVPNNSTTLNLIVLQTVAVELSRRLRLDLERDFKPNHPGGAIGERLNHK</sequence>
<evidence type="ECO:0000313" key="2">
    <source>
        <dbReference type="EMBL" id="MXP75605.1"/>
    </source>
</evidence>
<organism evidence="2 3">
    <name type="scientific">Sporofaciens musculi</name>
    <dbReference type="NCBI Taxonomy" id="2681861"/>
    <lineage>
        <taxon>Bacteria</taxon>
        <taxon>Bacillati</taxon>
        <taxon>Bacillota</taxon>
        <taxon>Clostridia</taxon>
        <taxon>Lachnospirales</taxon>
        <taxon>Lachnospiraceae</taxon>
        <taxon>Sporofaciens</taxon>
    </lineage>
</organism>
<dbReference type="AlphaFoldDB" id="A0A7X3MG20"/>
<proteinExistence type="predicted"/>
<reference evidence="2 3" key="1">
    <citation type="submission" date="2019-12" db="EMBL/GenBank/DDBJ databases">
        <title>Sporaefaciens musculi gen. nov., sp. nov., a novel bacterium isolated from the caecum of an obese mouse.</title>
        <authorList>
            <person name="Rasmussen T.S."/>
            <person name="Streidl T."/>
            <person name="Hitch T.C.A."/>
            <person name="Wortmann E."/>
            <person name="Deptula P."/>
            <person name="Hansen M."/>
            <person name="Nielsen D.S."/>
            <person name="Clavel T."/>
            <person name="Vogensen F.K."/>
        </authorList>
    </citation>
    <scope>NUCLEOTIDE SEQUENCE [LARGE SCALE GENOMIC DNA]</scope>
    <source>
        <strain evidence="2 3">WCA-9-b2</strain>
    </source>
</reference>